<dbReference type="CDD" id="cd07153">
    <property type="entry name" value="Fur_like"/>
    <property type="match status" value="1"/>
</dbReference>
<reference evidence="15" key="1">
    <citation type="journal article" date="2020" name="mSystems">
        <title>Genome- and Community-Level Interaction Insights into Carbon Utilization and Element Cycling Functions of Hydrothermarchaeota in Hydrothermal Sediment.</title>
        <authorList>
            <person name="Zhou Z."/>
            <person name="Liu Y."/>
            <person name="Xu W."/>
            <person name="Pan J."/>
            <person name="Luo Z.H."/>
            <person name="Li M."/>
        </authorList>
    </citation>
    <scope>NUCLEOTIDE SEQUENCE [LARGE SCALE GENOMIC DNA]</scope>
    <source>
        <strain evidence="15">SpSt-906</strain>
    </source>
</reference>
<organism evidence="15">
    <name type="scientific">candidate division WOR-3 bacterium</name>
    <dbReference type="NCBI Taxonomy" id="2052148"/>
    <lineage>
        <taxon>Bacteria</taxon>
        <taxon>Bacteria division WOR-3</taxon>
    </lineage>
</organism>
<keyword evidence="11" id="KW-0238">DNA-binding</keyword>
<dbReference type="PANTHER" id="PTHR33202">
    <property type="entry name" value="ZINC UPTAKE REGULATION PROTEIN"/>
    <property type="match status" value="1"/>
</dbReference>
<dbReference type="GO" id="GO:0008270">
    <property type="term" value="F:zinc ion binding"/>
    <property type="evidence" value="ECO:0007669"/>
    <property type="project" value="TreeGrafter"/>
</dbReference>
<comment type="caution">
    <text evidence="15">The sequence shown here is derived from an EMBL/GenBank/DDBJ whole genome shotgun (WGS) entry which is preliminary data.</text>
</comment>
<dbReference type="EMBL" id="DTMQ01000017">
    <property type="protein sequence ID" value="HGE98995.1"/>
    <property type="molecule type" value="Genomic_DNA"/>
</dbReference>
<keyword evidence="12" id="KW-0804">Transcription</keyword>
<evidence type="ECO:0000256" key="14">
    <source>
        <dbReference type="PIRSR" id="PIRSR602481-2"/>
    </source>
</evidence>
<dbReference type="Pfam" id="PF01475">
    <property type="entry name" value="FUR"/>
    <property type="match status" value="1"/>
</dbReference>
<keyword evidence="5" id="KW-0963">Cytoplasm</keyword>
<dbReference type="AlphaFoldDB" id="A0A7C3YU58"/>
<evidence type="ECO:0000256" key="7">
    <source>
        <dbReference type="ARBA" id="ARBA00022723"/>
    </source>
</evidence>
<evidence type="ECO:0000256" key="1">
    <source>
        <dbReference type="ARBA" id="ARBA00004496"/>
    </source>
</evidence>
<evidence type="ECO:0000256" key="10">
    <source>
        <dbReference type="ARBA" id="ARBA00023015"/>
    </source>
</evidence>
<dbReference type="InterPro" id="IPR036390">
    <property type="entry name" value="WH_DNA-bd_sf"/>
</dbReference>
<dbReference type="GO" id="GO:0003700">
    <property type="term" value="F:DNA-binding transcription factor activity"/>
    <property type="evidence" value="ECO:0007669"/>
    <property type="project" value="InterPro"/>
</dbReference>
<evidence type="ECO:0000256" key="11">
    <source>
        <dbReference type="ARBA" id="ARBA00023125"/>
    </source>
</evidence>
<feature type="binding site" evidence="14">
    <location>
        <position position="93"/>
    </location>
    <ligand>
        <name>Fe cation</name>
        <dbReference type="ChEBI" id="CHEBI:24875"/>
    </ligand>
</feature>
<feature type="binding site" evidence="13">
    <location>
        <position position="140"/>
    </location>
    <ligand>
        <name>Zn(2+)</name>
        <dbReference type="ChEBI" id="CHEBI:29105"/>
    </ligand>
</feature>
<dbReference type="FunFam" id="3.30.1490.190:FF:000001">
    <property type="entry name" value="Ferric uptake regulation protein"/>
    <property type="match status" value="1"/>
</dbReference>
<evidence type="ECO:0000256" key="6">
    <source>
        <dbReference type="ARBA" id="ARBA00022491"/>
    </source>
</evidence>
<feature type="binding site" evidence="13">
    <location>
        <position position="137"/>
    </location>
    <ligand>
        <name>Zn(2+)</name>
        <dbReference type="ChEBI" id="CHEBI:29105"/>
    </ligand>
</feature>
<comment type="subunit">
    <text evidence="3">Homodimer.</text>
</comment>
<evidence type="ECO:0000256" key="3">
    <source>
        <dbReference type="ARBA" id="ARBA00011738"/>
    </source>
</evidence>
<keyword evidence="10" id="KW-0805">Transcription regulation</keyword>
<evidence type="ECO:0000256" key="9">
    <source>
        <dbReference type="ARBA" id="ARBA00023004"/>
    </source>
</evidence>
<comment type="subcellular location">
    <subcellularLocation>
        <location evidence="1">Cytoplasm</location>
    </subcellularLocation>
</comment>
<dbReference type="InterPro" id="IPR002481">
    <property type="entry name" value="FUR"/>
</dbReference>
<gene>
    <name evidence="15" type="ORF">ENX07_02840</name>
</gene>
<dbReference type="GO" id="GO:0000976">
    <property type="term" value="F:transcription cis-regulatory region binding"/>
    <property type="evidence" value="ECO:0007669"/>
    <property type="project" value="TreeGrafter"/>
</dbReference>
<keyword evidence="9 14" id="KW-0408">Iron</keyword>
<evidence type="ECO:0000256" key="5">
    <source>
        <dbReference type="ARBA" id="ARBA00022490"/>
    </source>
</evidence>
<feature type="binding site" evidence="13">
    <location>
        <position position="97"/>
    </location>
    <ligand>
        <name>Zn(2+)</name>
        <dbReference type="ChEBI" id="CHEBI:29105"/>
    </ligand>
</feature>
<evidence type="ECO:0000256" key="13">
    <source>
        <dbReference type="PIRSR" id="PIRSR602481-1"/>
    </source>
</evidence>
<dbReference type="InterPro" id="IPR043135">
    <property type="entry name" value="Fur_C"/>
</dbReference>
<evidence type="ECO:0000256" key="4">
    <source>
        <dbReference type="ARBA" id="ARBA00020910"/>
    </source>
</evidence>
<keyword evidence="7 13" id="KW-0479">Metal-binding</keyword>
<proteinExistence type="inferred from homology"/>
<sequence>MKESLSFLTHYLKKEGKKNSGKRNLIINSFLTDDRHYSVEELYQKVKRQNPKISLSTVYRTLKLLANCGLAHERRFDERNIRFEPVHQEEHHDHLVCLKCGRIFEFTNQKIEKLQDEVAKRYKFNVVRHKLEIYGYCPRCQK</sequence>
<keyword evidence="8 13" id="KW-0862">Zinc</keyword>
<comment type="similarity">
    <text evidence="2">Belongs to the Fur family.</text>
</comment>
<dbReference type="GO" id="GO:0045892">
    <property type="term" value="P:negative regulation of DNA-templated transcription"/>
    <property type="evidence" value="ECO:0007669"/>
    <property type="project" value="TreeGrafter"/>
</dbReference>
<dbReference type="GO" id="GO:1900705">
    <property type="term" value="P:negative regulation of siderophore biosynthetic process"/>
    <property type="evidence" value="ECO:0007669"/>
    <property type="project" value="TreeGrafter"/>
</dbReference>
<feature type="binding site" evidence="13">
    <location>
        <position position="100"/>
    </location>
    <ligand>
        <name>Zn(2+)</name>
        <dbReference type="ChEBI" id="CHEBI:29105"/>
    </ligand>
</feature>
<evidence type="ECO:0000256" key="2">
    <source>
        <dbReference type="ARBA" id="ARBA00007957"/>
    </source>
</evidence>
<comment type="cofactor">
    <cofactor evidence="14">
        <name>Mn(2+)</name>
        <dbReference type="ChEBI" id="CHEBI:29035"/>
    </cofactor>
    <cofactor evidence="14">
        <name>Fe(2+)</name>
        <dbReference type="ChEBI" id="CHEBI:29033"/>
    </cofactor>
    <text evidence="14">Binds 1 Mn(2+) or Fe(2+) ion per subunit.</text>
</comment>
<dbReference type="SUPFAM" id="SSF46785">
    <property type="entry name" value="Winged helix' DNA-binding domain"/>
    <property type="match status" value="1"/>
</dbReference>
<dbReference type="InterPro" id="IPR036388">
    <property type="entry name" value="WH-like_DNA-bd_sf"/>
</dbReference>
<feature type="binding site" evidence="14">
    <location>
        <position position="91"/>
    </location>
    <ligand>
        <name>Fe cation</name>
        <dbReference type="ChEBI" id="CHEBI:24875"/>
    </ligand>
</feature>
<comment type="cofactor">
    <cofactor evidence="13">
        <name>Zn(2+)</name>
        <dbReference type="ChEBI" id="CHEBI:29105"/>
    </cofactor>
    <text evidence="13">Binds 1 zinc ion per subunit.</text>
</comment>
<accession>A0A7C3YU58</accession>
<protein>
    <recommendedName>
        <fullName evidence="4">Ferric uptake regulation protein</fullName>
    </recommendedName>
</protein>
<dbReference type="Gene3D" id="3.30.1490.190">
    <property type="match status" value="1"/>
</dbReference>
<evidence type="ECO:0000256" key="12">
    <source>
        <dbReference type="ARBA" id="ARBA00023163"/>
    </source>
</evidence>
<dbReference type="Gene3D" id="1.10.10.10">
    <property type="entry name" value="Winged helix-like DNA-binding domain superfamily/Winged helix DNA-binding domain"/>
    <property type="match status" value="1"/>
</dbReference>
<keyword evidence="6" id="KW-0678">Repressor</keyword>
<feature type="binding site" evidence="14">
    <location>
        <position position="129"/>
    </location>
    <ligand>
        <name>Fe cation</name>
        <dbReference type="ChEBI" id="CHEBI:24875"/>
    </ligand>
</feature>
<dbReference type="GO" id="GO:0005829">
    <property type="term" value="C:cytosol"/>
    <property type="evidence" value="ECO:0007669"/>
    <property type="project" value="TreeGrafter"/>
</dbReference>
<feature type="binding site" evidence="14">
    <location>
        <position position="112"/>
    </location>
    <ligand>
        <name>Fe cation</name>
        <dbReference type="ChEBI" id="CHEBI:24875"/>
    </ligand>
</feature>
<evidence type="ECO:0000313" key="15">
    <source>
        <dbReference type="EMBL" id="HGE98995.1"/>
    </source>
</evidence>
<dbReference type="PANTHER" id="PTHR33202:SF2">
    <property type="entry name" value="FERRIC UPTAKE REGULATION PROTEIN"/>
    <property type="match status" value="1"/>
</dbReference>
<evidence type="ECO:0000256" key="8">
    <source>
        <dbReference type="ARBA" id="ARBA00022833"/>
    </source>
</evidence>
<name>A0A7C3YU58_UNCW3</name>